<keyword evidence="4" id="KW-1185">Reference proteome</keyword>
<feature type="domain" description="DUF1707" evidence="2">
    <location>
        <begin position="11"/>
        <end position="63"/>
    </location>
</feature>
<dbReference type="RefSeq" id="WP_248593644.1">
    <property type="nucleotide sequence ID" value="NZ_BAABEB010000002.1"/>
</dbReference>
<gene>
    <name evidence="3" type="ORF">FOF52_10530</name>
</gene>
<evidence type="ECO:0000313" key="3">
    <source>
        <dbReference type="EMBL" id="UPT21339.1"/>
    </source>
</evidence>
<feature type="transmembrane region" description="Helical" evidence="1">
    <location>
        <begin position="121"/>
        <end position="140"/>
    </location>
</feature>
<dbReference type="Pfam" id="PF08044">
    <property type="entry name" value="DUF1707"/>
    <property type="match status" value="1"/>
</dbReference>
<accession>A0ABY4L1W0</accession>
<organism evidence="3 4">
    <name type="scientific">Thermobifida alba</name>
    <name type="common">Thermomonospora alba</name>
    <dbReference type="NCBI Taxonomy" id="53522"/>
    <lineage>
        <taxon>Bacteria</taxon>
        <taxon>Bacillati</taxon>
        <taxon>Actinomycetota</taxon>
        <taxon>Actinomycetes</taxon>
        <taxon>Streptosporangiales</taxon>
        <taxon>Nocardiopsidaceae</taxon>
        <taxon>Thermobifida</taxon>
    </lineage>
</organism>
<dbReference type="InterPro" id="IPR012551">
    <property type="entry name" value="DUF1707_SHOCT-like"/>
</dbReference>
<feature type="transmembrane region" description="Helical" evidence="1">
    <location>
        <begin position="97"/>
        <end position="115"/>
    </location>
</feature>
<dbReference type="Proteomes" id="UP000832041">
    <property type="component" value="Chromosome"/>
</dbReference>
<dbReference type="PANTHER" id="PTHR40763:SF4">
    <property type="entry name" value="DUF1707 DOMAIN-CONTAINING PROTEIN"/>
    <property type="match status" value="1"/>
</dbReference>
<evidence type="ECO:0000259" key="2">
    <source>
        <dbReference type="Pfam" id="PF08044"/>
    </source>
</evidence>
<dbReference type="EMBL" id="CP051627">
    <property type="protein sequence ID" value="UPT21339.1"/>
    <property type="molecule type" value="Genomic_DNA"/>
</dbReference>
<protein>
    <submittedName>
        <fullName evidence="3">DUF1707 domain-containing protein</fullName>
    </submittedName>
</protein>
<keyword evidence="1" id="KW-1133">Transmembrane helix</keyword>
<sequence length="157" mass="16799">MSDDHLPAERMRASDSDRDAAAERLALALSEGRLDLTEYDERLSAAMRAKTVGELAGLTEDLPPVPGSASAPVDLAEVGSAHAPAPTWRDRLEPWRGFAGISIILVGIWAVTSVMAGELLYFWPTWPLGIMLVITAANSLTGSSSPRRGRDRSAGED</sequence>
<evidence type="ECO:0000256" key="1">
    <source>
        <dbReference type="SAM" id="Phobius"/>
    </source>
</evidence>
<keyword evidence="1" id="KW-0472">Membrane</keyword>
<reference evidence="3 4" key="1">
    <citation type="submission" date="2020-04" db="EMBL/GenBank/DDBJ databases">
        <title>Thermobifida alba genome sequencing and assembly.</title>
        <authorList>
            <person name="Luzics S."/>
            <person name="Horvath B."/>
            <person name="Nagy I."/>
            <person name="Toth A."/>
            <person name="Nagy I."/>
            <person name="Kukolya J."/>
        </authorList>
    </citation>
    <scope>NUCLEOTIDE SEQUENCE [LARGE SCALE GENOMIC DNA]</scope>
    <source>
        <strain evidence="3 4">DSM 43795</strain>
    </source>
</reference>
<evidence type="ECO:0000313" key="4">
    <source>
        <dbReference type="Proteomes" id="UP000832041"/>
    </source>
</evidence>
<keyword evidence="1" id="KW-0812">Transmembrane</keyword>
<proteinExistence type="predicted"/>
<name>A0ABY4L1W0_THEAE</name>
<dbReference type="PANTHER" id="PTHR40763">
    <property type="entry name" value="MEMBRANE PROTEIN-RELATED"/>
    <property type="match status" value="1"/>
</dbReference>